<evidence type="ECO:0000313" key="3">
    <source>
        <dbReference type="Proteomes" id="UP000630805"/>
    </source>
</evidence>
<dbReference type="RefSeq" id="WP_176863213.1">
    <property type="nucleotide sequence ID" value="NZ_JABXWT010000002.1"/>
</dbReference>
<protein>
    <recommendedName>
        <fullName evidence="1">DUF7742 domain-containing protein</fullName>
    </recommendedName>
</protein>
<reference evidence="2 3" key="1">
    <citation type="submission" date="2020-06" db="EMBL/GenBank/DDBJ databases">
        <authorList>
            <person name="Cao W.R."/>
        </authorList>
    </citation>
    <scope>NUCLEOTIDE SEQUENCE [LARGE SCALE GENOMIC DNA]</scope>
    <source>
        <strain evidence="2 3">B1Z28</strain>
    </source>
</reference>
<keyword evidence="3" id="KW-1185">Reference proteome</keyword>
<dbReference type="EMBL" id="JABXWT010000002">
    <property type="protein sequence ID" value="NVO55612.1"/>
    <property type="molecule type" value="Genomic_DNA"/>
</dbReference>
<feature type="domain" description="DUF7742" evidence="1">
    <location>
        <begin position="2"/>
        <end position="88"/>
    </location>
</feature>
<dbReference type="Pfam" id="PF24891">
    <property type="entry name" value="DUF7742"/>
    <property type="match status" value="1"/>
</dbReference>
<dbReference type="Proteomes" id="UP000630805">
    <property type="component" value="Unassembled WGS sequence"/>
</dbReference>
<evidence type="ECO:0000313" key="2">
    <source>
        <dbReference type="EMBL" id="NVO55612.1"/>
    </source>
</evidence>
<comment type="caution">
    <text evidence="2">The sequence shown here is derived from an EMBL/GenBank/DDBJ whole genome shotgun (WGS) entry which is preliminary data.</text>
</comment>
<name>A0ABX2PPR9_9RHOB</name>
<dbReference type="InterPro" id="IPR056644">
    <property type="entry name" value="DUF7742"/>
</dbReference>
<evidence type="ECO:0000259" key="1">
    <source>
        <dbReference type="Pfam" id="PF24891"/>
    </source>
</evidence>
<organism evidence="2 3">
    <name type="scientific">Ruegeria haliotis</name>
    <dbReference type="NCBI Taxonomy" id="2747601"/>
    <lineage>
        <taxon>Bacteria</taxon>
        <taxon>Pseudomonadati</taxon>
        <taxon>Pseudomonadota</taxon>
        <taxon>Alphaproteobacteria</taxon>
        <taxon>Rhodobacterales</taxon>
        <taxon>Roseobacteraceae</taxon>
        <taxon>Ruegeria</taxon>
    </lineage>
</organism>
<proteinExistence type="predicted"/>
<sequence length="98" mass="11058">MRPVLHGDVSSAARALLAAPQPERDRLCIRMITEAELADVHVGQTGRLHPLYGNGSLMATARNRVLVDEPGFDDVQYCQCFELVLRHLVRFHINRKHS</sequence>
<gene>
    <name evidence="2" type="ORF">HW561_07405</name>
</gene>
<accession>A0ABX2PPR9</accession>